<accession>A0A385ECL9</accession>
<keyword evidence="1" id="KW-0812">Transmembrane</keyword>
<keyword evidence="1" id="KW-0472">Membrane</keyword>
<dbReference type="Proteomes" id="UP000259421">
    <property type="component" value="Segment"/>
</dbReference>
<keyword evidence="1" id="KW-1133">Transmembrane helix</keyword>
<gene>
    <name evidence="2" type="ORF">CcrBL9_gp499</name>
</gene>
<protein>
    <submittedName>
        <fullName evidence="2">Uncharacterized protein</fullName>
    </submittedName>
</protein>
<dbReference type="EMBL" id="MH588546">
    <property type="protein sequence ID" value="AXQ69523.1"/>
    <property type="molecule type" value="Genomic_DNA"/>
</dbReference>
<evidence type="ECO:0000313" key="2">
    <source>
        <dbReference type="EMBL" id="AXQ69523.1"/>
    </source>
</evidence>
<feature type="transmembrane region" description="Helical" evidence="1">
    <location>
        <begin position="6"/>
        <end position="25"/>
    </location>
</feature>
<evidence type="ECO:0000313" key="3">
    <source>
        <dbReference type="Proteomes" id="UP000259421"/>
    </source>
</evidence>
<reference evidence="2 3" key="2">
    <citation type="submission" date="2018-09" db="EMBL/GenBank/DDBJ databases">
        <title>Giant CbK-like Caulobacter bacteriophages have genetically divergent genomes.</title>
        <authorList>
            <person name="Wilson K."/>
            <person name="Ely B."/>
        </authorList>
    </citation>
    <scope>NUCLEOTIDE SEQUENCE [LARGE SCALE GENOMIC DNA]</scope>
</reference>
<sequence length="39" mass="4346">MIDTDTFLLSMGLMAIVVIGLTLLIRAADARYDYERGVK</sequence>
<evidence type="ECO:0000256" key="1">
    <source>
        <dbReference type="SAM" id="Phobius"/>
    </source>
</evidence>
<reference evidence="3" key="1">
    <citation type="submission" date="2018-07" db="EMBL/GenBank/DDBJ databases">
        <title>Giant CbK-like Caulobacter bacteriophages have genetically divergent genomes.</title>
        <authorList>
            <person name="Wilson K.M."/>
            <person name="Ely B."/>
        </authorList>
    </citation>
    <scope>NUCLEOTIDE SEQUENCE [LARGE SCALE GENOMIC DNA]</scope>
</reference>
<keyword evidence="3" id="KW-1185">Reference proteome</keyword>
<proteinExistence type="predicted"/>
<organism evidence="2 3">
    <name type="scientific">Caulobacter phage CcrBL9</name>
    <dbReference type="NCBI Taxonomy" id="2283270"/>
    <lineage>
        <taxon>Viruses</taxon>
        <taxon>Duplodnaviria</taxon>
        <taxon>Heunggongvirae</taxon>
        <taxon>Uroviricota</taxon>
        <taxon>Caudoviricetes</taxon>
        <taxon>Jeanschmidtviridae</taxon>
        <taxon>Bertelyvirus</taxon>
        <taxon>Bertelyvirus BL9</taxon>
    </lineage>
</organism>
<name>A0A385ECL9_9CAUD</name>